<feature type="region of interest" description="Disordered" evidence="3">
    <location>
        <begin position="214"/>
        <end position="274"/>
    </location>
</feature>
<dbReference type="EMBL" id="KB445084">
    <property type="protein sequence ID" value="EMD44282.1"/>
    <property type="molecule type" value="Genomic_DNA"/>
</dbReference>
<gene>
    <name evidence="6" type="ORF">EHI5A_064130</name>
</gene>
<feature type="region of interest" description="Disordered" evidence="3">
    <location>
        <begin position="114"/>
        <end position="175"/>
    </location>
</feature>
<accession>M2S0G9</accession>
<dbReference type="PROSITE" id="PS50003">
    <property type="entry name" value="PH_DOMAIN"/>
    <property type="match status" value="1"/>
</dbReference>
<dbReference type="OrthoDB" id="30449at2759"/>
<dbReference type="Gene3D" id="2.30.30.40">
    <property type="entry name" value="SH3 Domains"/>
    <property type="match status" value="1"/>
</dbReference>
<sequence>MSFDIDEDSIPAIRGWVTKQGGSHKSWKKRWFQTTPRNPFRLDYYTNDSCSSLKGHIDMSQVTDMITTRNKDKDGSMRYGFQLVTEKRTWKLIVEGEEDGEYWKDSFRKLINQVRKSKGLPPLERKKHDTGKRHHHHHDKKKEEKKKTTTTSSTPVTPVNAAPPPPTPITVTTTSNPTTGVVVAAAPPPPPSKISIAAAPPHVTNYSKPIIQQEPEQQEDSEKQQEEEQYDQQDEQYDQQDEQYDQQDEQYDQEEEGEYSDEEYDEDDDIAPEEIYDNEIRACVPPEKYAVALHDYDSSTETELSIKRGQKIIIFDDSDPEGWLGAETIDGSRGWVSSHYVKILL</sequence>
<dbReference type="SUPFAM" id="SSF50729">
    <property type="entry name" value="PH domain-like"/>
    <property type="match status" value="1"/>
</dbReference>
<reference evidence="6 7" key="1">
    <citation type="submission" date="2013-02" db="EMBL/GenBank/DDBJ databases">
        <authorList>
            <person name="Hannick L."/>
            <person name="Zafar N."/>
            <person name="Lorenzi H."/>
            <person name="Ali I.A."/>
            <person name="Petri W.P."/>
            <person name="Caler E."/>
        </authorList>
    </citation>
    <scope>NUCLEOTIDE SEQUENCE [LARGE SCALE GENOMIC DNA]</scope>
    <source>
        <strain evidence="6 7">KU27</strain>
    </source>
</reference>
<dbReference type="CDD" id="cd00174">
    <property type="entry name" value="SH3"/>
    <property type="match status" value="1"/>
</dbReference>
<evidence type="ECO:0000256" key="1">
    <source>
        <dbReference type="ARBA" id="ARBA00022443"/>
    </source>
</evidence>
<dbReference type="Pfam" id="PF07653">
    <property type="entry name" value="SH3_2"/>
    <property type="match status" value="1"/>
</dbReference>
<dbReference type="Proteomes" id="UP000011755">
    <property type="component" value="Unassembled WGS sequence"/>
</dbReference>
<feature type="compositionally biased region" description="Basic residues" evidence="3">
    <location>
        <begin position="128"/>
        <end position="140"/>
    </location>
</feature>
<evidence type="ECO:0000256" key="2">
    <source>
        <dbReference type="PROSITE-ProRule" id="PRU00192"/>
    </source>
</evidence>
<proteinExistence type="predicted"/>
<dbReference type="Pfam" id="PF00169">
    <property type="entry name" value="PH"/>
    <property type="match status" value="1"/>
</dbReference>
<keyword evidence="1 2" id="KW-0728">SH3 domain</keyword>
<organism evidence="6 7">
    <name type="scientific">Entamoeba histolytica KU27</name>
    <dbReference type="NCBI Taxonomy" id="885311"/>
    <lineage>
        <taxon>Eukaryota</taxon>
        <taxon>Amoebozoa</taxon>
        <taxon>Evosea</taxon>
        <taxon>Archamoebae</taxon>
        <taxon>Mastigamoebida</taxon>
        <taxon>Entamoebidae</taxon>
        <taxon>Entamoeba</taxon>
    </lineage>
</organism>
<dbReference type="Gene3D" id="2.30.29.30">
    <property type="entry name" value="Pleckstrin-homology domain (PH domain)/Phosphotyrosine-binding domain (PTB)"/>
    <property type="match status" value="1"/>
</dbReference>
<dbReference type="SMART" id="SM00326">
    <property type="entry name" value="SH3"/>
    <property type="match status" value="1"/>
</dbReference>
<dbReference type="InterPro" id="IPR051707">
    <property type="entry name" value="PI-Interact_SigTrans_Reg"/>
</dbReference>
<evidence type="ECO:0000256" key="3">
    <source>
        <dbReference type="SAM" id="MobiDB-lite"/>
    </source>
</evidence>
<evidence type="ECO:0000313" key="7">
    <source>
        <dbReference type="Proteomes" id="UP000011755"/>
    </source>
</evidence>
<dbReference type="AlphaFoldDB" id="M2S0G9"/>
<evidence type="ECO:0000259" key="5">
    <source>
        <dbReference type="PROSITE" id="PS50003"/>
    </source>
</evidence>
<dbReference type="PROSITE" id="PS50002">
    <property type="entry name" value="SH3"/>
    <property type="match status" value="1"/>
</dbReference>
<feature type="compositionally biased region" description="Low complexity" evidence="3">
    <location>
        <begin position="149"/>
        <end position="160"/>
    </location>
</feature>
<name>M2S0G9_ENTHI</name>
<protein>
    <submittedName>
        <fullName evidence="6">PH domain containing protein</fullName>
    </submittedName>
</protein>
<evidence type="ECO:0000313" key="6">
    <source>
        <dbReference type="EMBL" id="EMD44282.1"/>
    </source>
</evidence>
<dbReference type="InterPro" id="IPR036028">
    <property type="entry name" value="SH3-like_dom_sf"/>
</dbReference>
<dbReference type="InterPro" id="IPR001849">
    <property type="entry name" value="PH_domain"/>
</dbReference>
<dbReference type="SUPFAM" id="SSF50044">
    <property type="entry name" value="SH3-domain"/>
    <property type="match status" value="1"/>
</dbReference>
<dbReference type="SMART" id="SM00233">
    <property type="entry name" value="PH"/>
    <property type="match status" value="1"/>
</dbReference>
<dbReference type="VEuPathDB" id="AmoebaDB:EHI5A_064130"/>
<dbReference type="PANTHER" id="PTHR14336">
    <property type="entry name" value="TANDEM PH DOMAIN CONTAINING PROTEIN"/>
    <property type="match status" value="1"/>
</dbReference>
<dbReference type="InterPro" id="IPR011993">
    <property type="entry name" value="PH-like_dom_sf"/>
</dbReference>
<feature type="domain" description="PH" evidence="5">
    <location>
        <begin position="10"/>
        <end position="112"/>
    </location>
</feature>
<evidence type="ECO:0000259" key="4">
    <source>
        <dbReference type="PROSITE" id="PS50002"/>
    </source>
</evidence>
<feature type="domain" description="SH3" evidence="4">
    <location>
        <begin position="285"/>
        <end position="345"/>
    </location>
</feature>
<feature type="compositionally biased region" description="Acidic residues" evidence="3">
    <location>
        <begin position="227"/>
        <end position="274"/>
    </location>
</feature>
<dbReference type="InterPro" id="IPR001452">
    <property type="entry name" value="SH3_domain"/>
</dbReference>